<sequence length="801" mass="92259">MSSRDRDAGRKFESGSSKRKRAIKRKQVQENLRGSLYKYIKSDDQETYTKHLLIDSDFNPDSAEDIPSTSSWVQEHESEPESMSTSMTAGMENLNPQNDPGLWPITITDVDRTEIVLRGPIRIKVELFPVNDNGRRFSEYHYNKILVNGEKLHRRWMIYSQTKDAVYCFPCRIFGLQNTKIGSSEGVCDWKHLGDYLKSHESSRQHKDCMLKWINLENGLKTCSTIDSLAQSQIEQERQRWRDILERLLAIVNFLASHNLGFRGHREKLTSDSGSSVTSGNFIDLVKLIARFDPGLRLHLQQVKDKTINDHYIGKNIQNELIQLMASHVKTKIVEKIINNKYYSIILDCTRDVSPEIEEHFIGFIAVEKTTAESLTNYIITELEQLGISLQNCRGQGYDNGANMRGEKSGVQKRIIEINPLAYFLPCGSHSWNLILGDAASSCVQAKSFFGLLQRLYTLFAGSSQRWAILNAHVKFLSLKPLSETRWECRVASVKAVKYQLSDICDALKDLAENTTDCQLVSECHSIEKEITTYEFVVSLVIWYDILTKINVISKMWQSENMHLDVAIQHLDAFTNWLDKYRENGFQSSLVTAGEIAEENDIDRQFKEVRRRRKKRHFDYEGEEEAHELNAEEIFKINYFYVIVDNVRASCHPRFEALKHHESIFGFIGPSACLLMSYNKKSCDIDGHELYEELNMFIRVYEGNDDIISVLKYIIEKKLTEVYPTIEIVLRIIATTSVTVASAERSFSRLKIIKTYLRNSMTQDRLSALAILSIENDIAHSLDYCALIKDFSLSKSRKHQF</sequence>
<accession>A0ACC1D5T2</accession>
<comment type="caution">
    <text evidence="1">The sequence shown here is derived from an EMBL/GenBank/DDBJ whole genome shotgun (WGS) entry which is preliminary data.</text>
</comment>
<reference evidence="1 2" key="1">
    <citation type="journal article" date="2021" name="Front. Genet.">
        <title>Chromosome-Level Genome Assembly Reveals Significant Gene Expansion in the Toll and IMD Signaling Pathways of Dendrolimus kikuchii.</title>
        <authorList>
            <person name="Zhou J."/>
            <person name="Wu P."/>
            <person name="Xiong Z."/>
            <person name="Liu N."/>
            <person name="Zhao N."/>
            <person name="Ji M."/>
            <person name="Qiu Y."/>
            <person name="Yang B."/>
        </authorList>
    </citation>
    <scope>NUCLEOTIDE SEQUENCE [LARGE SCALE GENOMIC DNA]</scope>
    <source>
        <strain evidence="1">Ann1</strain>
    </source>
</reference>
<name>A0ACC1D5T2_9NEOP</name>
<dbReference type="EMBL" id="CM034394">
    <property type="protein sequence ID" value="KAJ0179288.1"/>
    <property type="molecule type" value="Genomic_DNA"/>
</dbReference>
<keyword evidence="2" id="KW-1185">Reference proteome</keyword>
<protein>
    <submittedName>
        <fullName evidence="1">Uncharacterized protein</fullName>
    </submittedName>
</protein>
<dbReference type="Proteomes" id="UP000824533">
    <property type="component" value="Linkage Group LG08"/>
</dbReference>
<evidence type="ECO:0000313" key="2">
    <source>
        <dbReference type="Proteomes" id="UP000824533"/>
    </source>
</evidence>
<evidence type="ECO:0000313" key="1">
    <source>
        <dbReference type="EMBL" id="KAJ0179288.1"/>
    </source>
</evidence>
<gene>
    <name evidence="1" type="ORF">K1T71_005000</name>
</gene>
<organism evidence="1 2">
    <name type="scientific">Dendrolimus kikuchii</name>
    <dbReference type="NCBI Taxonomy" id="765133"/>
    <lineage>
        <taxon>Eukaryota</taxon>
        <taxon>Metazoa</taxon>
        <taxon>Ecdysozoa</taxon>
        <taxon>Arthropoda</taxon>
        <taxon>Hexapoda</taxon>
        <taxon>Insecta</taxon>
        <taxon>Pterygota</taxon>
        <taxon>Neoptera</taxon>
        <taxon>Endopterygota</taxon>
        <taxon>Lepidoptera</taxon>
        <taxon>Glossata</taxon>
        <taxon>Ditrysia</taxon>
        <taxon>Bombycoidea</taxon>
        <taxon>Lasiocampidae</taxon>
        <taxon>Dendrolimus</taxon>
    </lineage>
</organism>
<proteinExistence type="predicted"/>